<evidence type="ECO:0000313" key="3">
    <source>
        <dbReference type="Proteomes" id="UP000053370"/>
    </source>
</evidence>
<evidence type="ECO:0000256" key="1">
    <source>
        <dbReference type="SAM" id="Phobius"/>
    </source>
</evidence>
<keyword evidence="1" id="KW-1133">Transmembrane helix</keyword>
<accession>A0A0S7BPT8</accession>
<evidence type="ECO:0000313" key="2">
    <source>
        <dbReference type="EMBL" id="GAP40295.1"/>
    </source>
</evidence>
<sequence length="71" mass="8472">MLCFFATGLYYMLFLCSVKRFRNFVTTNFFLFSLGFFHIFKPECILPPFHLLSILFLKINFFVRNSISAKL</sequence>
<protein>
    <submittedName>
        <fullName evidence="2">Uncharacterized protein</fullName>
    </submittedName>
</protein>
<reference evidence="2" key="1">
    <citation type="journal article" date="2015" name="Genome Announc.">
        <title>Draft Genome Sequence of Anaerolineae Strain TC1, a Novel Isolate from a Methanogenic Wastewater Treatment System.</title>
        <authorList>
            <person name="Matsuura N."/>
            <person name="Tourlousse D.M."/>
            <person name="Sun L."/>
            <person name="Toyonaga M."/>
            <person name="Kuroda K."/>
            <person name="Ohashi A."/>
            <person name="Cruz R."/>
            <person name="Yamaguchi T."/>
            <person name="Sekiguchi Y."/>
        </authorList>
    </citation>
    <scope>NUCLEOTIDE SEQUENCE [LARGE SCALE GENOMIC DNA]</scope>
    <source>
        <strain evidence="2">TC1</strain>
    </source>
</reference>
<dbReference type="AlphaFoldDB" id="A0A0S7BPT8"/>
<dbReference type="Proteomes" id="UP000053370">
    <property type="component" value="Unassembled WGS sequence"/>
</dbReference>
<keyword evidence="1" id="KW-0812">Transmembrane</keyword>
<gene>
    <name evidence="2" type="ORF">ATC1_13263</name>
</gene>
<name>A0A0S7BPT8_9CHLR</name>
<dbReference type="EMBL" id="DF968181">
    <property type="protein sequence ID" value="GAP40295.1"/>
    <property type="molecule type" value="Genomic_DNA"/>
</dbReference>
<feature type="transmembrane region" description="Helical" evidence="1">
    <location>
        <begin position="21"/>
        <end position="39"/>
    </location>
</feature>
<organism evidence="2">
    <name type="scientific">Flexilinea flocculi</name>
    <dbReference type="NCBI Taxonomy" id="1678840"/>
    <lineage>
        <taxon>Bacteria</taxon>
        <taxon>Bacillati</taxon>
        <taxon>Chloroflexota</taxon>
        <taxon>Anaerolineae</taxon>
        <taxon>Anaerolineales</taxon>
        <taxon>Anaerolineaceae</taxon>
        <taxon>Flexilinea</taxon>
    </lineage>
</organism>
<feature type="transmembrane region" description="Helical" evidence="1">
    <location>
        <begin position="45"/>
        <end position="63"/>
    </location>
</feature>
<keyword evidence="3" id="KW-1185">Reference proteome</keyword>
<proteinExistence type="predicted"/>
<keyword evidence="1" id="KW-0472">Membrane</keyword>